<keyword evidence="1" id="KW-0067">ATP-binding</keyword>
<evidence type="ECO:0000313" key="4">
    <source>
        <dbReference type="WBParaSite" id="PDA_v2.g26347.t1"/>
    </source>
</evidence>
<dbReference type="PROSITE" id="PS00107">
    <property type="entry name" value="PROTEIN_KINASE_ATP"/>
    <property type="match status" value="1"/>
</dbReference>
<dbReference type="SUPFAM" id="SSF56112">
    <property type="entry name" value="Protein kinase-like (PK-like)"/>
    <property type="match status" value="1"/>
</dbReference>
<dbReference type="Pfam" id="PF00069">
    <property type="entry name" value="Pkinase"/>
    <property type="match status" value="1"/>
</dbReference>
<dbReference type="InterPro" id="IPR011009">
    <property type="entry name" value="Kinase-like_dom_sf"/>
</dbReference>
<name>A0A914Q4X7_9BILA</name>
<reference evidence="4" key="1">
    <citation type="submission" date="2022-11" db="UniProtKB">
        <authorList>
            <consortium name="WormBaseParasite"/>
        </authorList>
    </citation>
    <scope>IDENTIFICATION</scope>
</reference>
<evidence type="ECO:0000313" key="3">
    <source>
        <dbReference type="Proteomes" id="UP000887578"/>
    </source>
</evidence>
<dbReference type="InterPro" id="IPR017441">
    <property type="entry name" value="Protein_kinase_ATP_BS"/>
</dbReference>
<dbReference type="PROSITE" id="PS50011">
    <property type="entry name" value="PROTEIN_KINASE_DOM"/>
    <property type="match status" value="1"/>
</dbReference>
<sequence>MSEEDDLESLGVKSGAVLQSGKTVLQSGKTKYVIIKLLGEGGFGAVFLVQDMVSRERERPLFALKVEKKLDHRRHSKLKMEIAILKAVGTIRHNEQQQKKDKAERFLRHFTEIIDRAKKDRYFFLVMQLVGKSLADLKYERRERVLSLGTGLSVSHQCLEAVQCLHEVGYLHRDLKPANYACGLKDKSHNIYILDFGIARMYKKKNDLGLMEIKTPRDSVLFKGTVRFASLACHRNVEMGPKDDCESWFYLLIDLLVPKGLPWRRENDKIVVQKIKETVRKSPEMLFNKIKCEEELTKVFTYLNNLEYTDSVDYEYIYQLLEEAGKTCAVDLSAPYEWEIQTTTTHAPISGAPGQESIKK</sequence>
<dbReference type="InterPro" id="IPR000719">
    <property type="entry name" value="Prot_kinase_dom"/>
</dbReference>
<dbReference type="GO" id="GO:0004672">
    <property type="term" value="F:protein kinase activity"/>
    <property type="evidence" value="ECO:0007669"/>
    <property type="project" value="InterPro"/>
</dbReference>
<feature type="binding site" evidence="1">
    <location>
        <position position="65"/>
    </location>
    <ligand>
        <name>ATP</name>
        <dbReference type="ChEBI" id="CHEBI:30616"/>
    </ligand>
</feature>
<keyword evidence="1" id="KW-0547">Nucleotide-binding</keyword>
<organism evidence="3 4">
    <name type="scientific">Panagrolaimus davidi</name>
    <dbReference type="NCBI Taxonomy" id="227884"/>
    <lineage>
        <taxon>Eukaryota</taxon>
        <taxon>Metazoa</taxon>
        <taxon>Ecdysozoa</taxon>
        <taxon>Nematoda</taxon>
        <taxon>Chromadorea</taxon>
        <taxon>Rhabditida</taxon>
        <taxon>Tylenchina</taxon>
        <taxon>Panagrolaimomorpha</taxon>
        <taxon>Panagrolaimoidea</taxon>
        <taxon>Panagrolaimidae</taxon>
        <taxon>Panagrolaimus</taxon>
    </lineage>
</organism>
<dbReference type="Gene3D" id="1.10.510.10">
    <property type="entry name" value="Transferase(Phosphotransferase) domain 1"/>
    <property type="match status" value="1"/>
</dbReference>
<evidence type="ECO:0000256" key="1">
    <source>
        <dbReference type="PROSITE-ProRule" id="PRU10141"/>
    </source>
</evidence>
<proteinExistence type="predicted"/>
<keyword evidence="3" id="KW-1185">Reference proteome</keyword>
<evidence type="ECO:0000259" key="2">
    <source>
        <dbReference type="PROSITE" id="PS50011"/>
    </source>
</evidence>
<dbReference type="WBParaSite" id="PDA_v2.g26347.t1">
    <property type="protein sequence ID" value="PDA_v2.g26347.t1"/>
    <property type="gene ID" value="PDA_v2.g26347"/>
</dbReference>
<dbReference type="PANTHER" id="PTHR11909">
    <property type="entry name" value="CASEIN KINASE-RELATED"/>
    <property type="match status" value="1"/>
</dbReference>
<accession>A0A914Q4X7</accession>
<protein>
    <submittedName>
        <fullName evidence="4">Protein kinase domain-containing protein</fullName>
    </submittedName>
</protein>
<dbReference type="GO" id="GO:0005524">
    <property type="term" value="F:ATP binding"/>
    <property type="evidence" value="ECO:0007669"/>
    <property type="project" value="UniProtKB-UniRule"/>
</dbReference>
<dbReference type="Proteomes" id="UP000887578">
    <property type="component" value="Unplaced"/>
</dbReference>
<dbReference type="FunFam" id="1.10.510.10:FF:000967">
    <property type="entry name" value="Protein CBG11274"/>
    <property type="match status" value="1"/>
</dbReference>
<dbReference type="AlphaFoldDB" id="A0A914Q4X7"/>
<dbReference type="SMART" id="SM00220">
    <property type="entry name" value="S_TKc"/>
    <property type="match status" value="1"/>
</dbReference>
<feature type="domain" description="Protein kinase" evidence="2">
    <location>
        <begin position="32"/>
        <end position="321"/>
    </location>
</feature>
<dbReference type="InterPro" id="IPR050235">
    <property type="entry name" value="CK1_Ser-Thr_kinase"/>
</dbReference>